<reference evidence="2 3" key="1">
    <citation type="journal article" date="2018" name="Nat. Ecol. Evol.">
        <title>Pezizomycetes genomes reveal the molecular basis of ectomycorrhizal truffle lifestyle.</title>
        <authorList>
            <person name="Murat C."/>
            <person name="Payen T."/>
            <person name="Noel B."/>
            <person name="Kuo A."/>
            <person name="Morin E."/>
            <person name="Chen J."/>
            <person name="Kohler A."/>
            <person name="Krizsan K."/>
            <person name="Balestrini R."/>
            <person name="Da Silva C."/>
            <person name="Montanini B."/>
            <person name="Hainaut M."/>
            <person name="Levati E."/>
            <person name="Barry K.W."/>
            <person name="Belfiori B."/>
            <person name="Cichocki N."/>
            <person name="Clum A."/>
            <person name="Dockter R.B."/>
            <person name="Fauchery L."/>
            <person name="Guy J."/>
            <person name="Iotti M."/>
            <person name="Le Tacon F."/>
            <person name="Lindquist E.A."/>
            <person name="Lipzen A."/>
            <person name="Malagnac F."/>
            <person name="Mello A."/>
            <person name="Molinier V."/>
            <person name="Miyauchi S."/>
            <person name="Poulain J."/>
            <person name="Riccioni C."/>
            <person name="Rubini A."/>
            <person name="Sitrit Y."/>
            <person name="Splivallo R."/>
            <person name="Traeger S."/>
            <person name="Wang M."/>
            <person name="Zifcakova L."/>
            <person name="Wipf D."/>
            <person name="Zambonelli A."/>
            <person name="Paolocci F."/>
            <person name="Nowrousian M."/>
            <person name="Ottonello S."/>
            <person name="Baldrian P."/>
            <person name="Spatafora J.W."/>
            <person name="Henrissat B."/>
            <person name="Nagy L.G."/>
            <person name="Aury J.M."/>
            <person name="Wincker P."/>
            <person name="Grigoriev I.V."/>
            <person name="Bonfante P."/>
            <person name="Martin F.M."/>
        </authorList>
    </citation>
    <scope>NUCLEOTIDE SEQUENCE [LARGE SCALE GENOMIC DNA]</scope>
    <source>
        <strain evidence="2 3">RN42</strain>
    </source>
</reference>
<feature type="region of interest" description="Disordered" evidence="1">
    <location>
        <begin position="122"/>
        <end position="192"/>
    </location>
</feature>
<dbReference type="AlphaFoldDB" id="A0A3N4HMN7"/>
<accession>A0A3N4HMN7</accession>
<dbReference type="Proteomes" id="UP000275078">
    <property type="component" value="Unassembled WGS sequence"/>
</dbReference>
<evidence type="ECO:0000313" key="3">
    <source>
        <dbReference type="Proteomes" id="UP000275078"/>
    </source>
</evidence>
<feature type="region of interest" description="Disordered" evidence="1">
    <location>
        <begin position="352"/>
        <end position="386"/>
    </location>
</feature>
<feature type="compositionally biased region" description="Polar residues" evidence="1">
    <location>
        <begin position="264"/>
        <end position="273"/>
    </location>
</feature>
<proteinExistence type="predicted"/>
<evidence type="ECO:0000313" key="2">
    <source>
        <dbReference type="EMBL" id="RPA75009.1"/>
    </source>
</evidence>
<feature type="compositionally biased region" description="Basic and acidic residues" evidence="1">
    <location>
        <begin position="147"/>
        <end position="159"/>
    </location>
</feature>
<gene>
    <name evidence="2" type="ORF">BJ508DRAFT_312372</name>
</gene>
<feature type="compositionally biased region" description="Basic and acidic residues" evidence="1">
    <location>
        <begin position="542"/>
        <end position="551"/>
    </location>
</feature>
<feature type="region of interest" description="Disordered" evidence="1">
    <location>
        <begin position="227"/>
        <end position="295"/>
    </location>
</feature>
<organism evidence="2 3">
    <name type="scientific">Ascobolus immersus RN42</name>
    <dbReference type="NCBI Taxonomy" id="1160509"/>
    <lineage>
        <taxon>Eukaryota</taxon>
        <taxon>Fungi</taxon>
        <taxon>Dikarya</taxon>
        <taxon>Ascomycota</taxon>
        <taxon>Pezizomycotina</taxon>
        <taxon>Pezizomycetes</taxon>
        <taxon>Pezizales</taxon>
        <taxon>Ascobolaceae</taxon>
        <taxon>Ascobolus</taxon>
    </lineage>
</organism>
<protein>
    <submittedName>
        <fullName evidence="2">Uncharacterized protein</fullName>
    </submittedName>
</protein>
<evidence type="ECO:0000256" key="1">
    <source>
        <dbReference type="SAM" id="MobiDB-lite"/>
    </source>
</evidence>
<name>A0A3N4HMN7_ASCIM</name>
<feature type="compositionally biased region" description="Polar residues" evidence="1">
    <location>
        <begin position="16"/>
        <end position="32"/>
    </location>
</feature>
<feature type="compositionally biased region" description="Low complexity" evidence="1">
    <location>
        <begin position="75"/>
        <end position="89"/>
    </location>
</feature>
<feature type="compositionally biased region" description="Basic and acidic residues" evidence="1">
    <location>
        <begin position="433"/>
        <end position="448"/>
    </location>
</feature>
<feature type="region of interest" description="Disordered" evidence="1">
    <location>
        <begin position="409"/>
        <end position="455"/>
    </location>
</feature>
<feature type="region of interest" description="Disordered" evidence="1">
    <location>
        <begin position="532"/>
        <end position="551"/>
    </location>
</feature>
<sequence>MVMTMYGYERDGMVRSDSTPQMDSFSIDSISNKVADATSTTTTPTRPININSSRSSRKSSYPSSISTSRPRHSRGYSSSSTGGSRDYGSVSTTPTTITSDYASTPITSPAYSPASASLRHAYSATSKRRSPRLSLQKDSPAGSPIDEEYRRYSLDERRSSSTHRFSKVAKPLLKIKSSQRSSSNSLDLSQPGGGEGGHILGLGIYQDPFVYDSSDFEHNDLFMSRHRRNTSGGSYHGQQPTQPAWGNATYAHPKRQTPRPYTPSPSYACSSADTSDDESAMPTPRPRVSMDRSRPSLSHNLRISTHNVTISGTCTPTTSTPVLISPHGISTSSKKHTVVIPPPLSPTFETAVQKERMKWDKKEAIKEEKAAQKARRRSEQKERRSFDCEAGLSLSPVLGASLESIHSLSATKSKKDRTRSWDISSKIGSKRKSSSEVGKDSGEKERSSQESLGGNTFISLGGAVVEEPEELTEMIQEFASIRGSSSLDIEAVREKAAAATAKDAGKGPSGLKKGWQEFIMWCRIKLIRMRRKLKGKRGSSKKGSESEKMPF</sequence>
<feature type="region of interest" description="Disordered" evidence="1">
    <location>
        <begin position="13"/>
        <end position="93"/>
    </location>
</feature>
<feature type="compositionally biased region" description="Low complexity" evidence="1">
    <location>
        <begin position="38"/>
        <end position="68"/>
    </location>
</feature>
<keyword evidence="3" id="KW-1185">Reference proteome</keyword>
<dbReference type="EMBL" id="ML119774">
    <property type="protein sequence ID" value="RPA75009.1"/>
    <property type="molecule type" value="Genomic_DNA"/>
</dbReference>
<feature type="compositionally biased region" description="Polar residues" evidence="1">
    <location>
        <begin position="230"/>
        <end position="244"/>
    </location>
</feature>
<feature type="compositionally biased region" description="Low complexity" evidence="1">
    <location>
        <begin position="172"/>
        <end position="189"/>
    </location>
</feature>